<dbReference type="RefSeq" id="WP_359356212.1">
    <property type="nucleotide sequence ID" value="NZ_JBEYXV010000021.1"/>
</dbReference>
<protein>
    <submittedName>
        <fullName evidence="2">Uncharacterized protein</fullName>
    </submittedName>
</protein>
<keyword evidence="3" id="KW-1185">Reference proteome</keyword>
<feature type="region of interest" description="Disordered" evidence="1">
    <location>
        <begin position="105"/>
        <end position="126"/>
    </location>
</feature>
<gene>
    <name evidence="2" type="ORF">ABZ921_33675</name>
</gene>
<sequence>MSLDLSNYELRWPTSLFVSEGERVLRTSNTSWVEQATWLLTEALAGTTAVADFEDVPNHPPHRHSAPSDDPWAITTPSWGKRSGTDQHDWLTELINRANELRHAAQPRPYWPQRQGRGLSHDGSTARDTRRDFARIIDGFADSGYLAEVFGEECVDDPNELPDASRVIERRLGIPDLWPLVPEAWDEDTFFGLIEVFHDLVSRPRTRRFHSWNMCGWHHSEFHNGPARILYRSEVNQLMHEAGLEYELAAEGEDLGRLVAITDDARSALVHRALNDSAPTITIRIRHAIALFRGRDTTAESKRSAIVTLAGILEERRALLKDQLGKDEGALFEIANRYDLRHRKADQRGDYDEAFLDWIFWWYLGTVELTNQLIETRIAS</sequence>
<evidence type="ECO:0000256" key="1">
    <source>
        <dbReference type="SAM" id="MobiDB-lite"/>
    </source>
</evidence>
<evidence type="ECO:0000313" key="3">
    <source>
        <dbReference type="Proteomes" id="UP001551176"/>
    </source>
</evidence>
<comment type="caution">
    <text evidence="2">The sequence shown here is derived from an EMBL/GenBank/DDBJ whole genome shotgun (WGS) entry which is preliminary data.</text>
</comment>
<name>A0ABV3BYS4_9ACTN</name>
<organism evidence="2 3">
    <name type="scientific">Streptomyces atriruber</name>
    <dbReference type="NCBI Taxonomy" id="545121"/>
    <lineage>
        <taxon>Bacteria</taxon>
        <taxon>Bacillati</taxon>
        <taxon>Actinomycetota</taxon>
        <taxon>Actinomycetes</taxon>
        <taxon>Kitasatosporales</taxon>
        <taxon>Streptomycetaceae</taxon>
        <taxon>Streptomyces</taxon>
    </lineage>
</organism>
<proteinExistence type="predicted"/>
<reference evidence="2 3" key="1">
    <citation type="submission" date="2024-06" db="EMBL/GenBank/DDBJ databases">
        <title>The Natural Products Discovery Center: Release of the First 8490 Sequenced Strains for Exploring Actinobacteria Biosynthetic Diversity.</title>
        <authorList>
            <person name="Kalkreuter E."/>
            <person name="Kautsar S.A."/>
            <person name="Yang D."/>
            <person name="Bader C.D."/>
            <person name="Teijaro C.N."/>
            <person name="Fluegel L."/>
            <person name="Davis C.M."/>
            <person name="Simpson J.R."/>
            <person name="Lauterbach L."/>
            <person name="Steele A.D."/>
            <person name="Gui C."/>
            <person name="Meng S."/>
            <person name="Li G."/>
            <person name="Viehrig K."/>
            <person name="Ye F."/>
            <person name="Su P."/>
            <person name="Kiefer A.F."/>
            <person name="Nichols A."/>
            <person name="Cepeda A.J."/>
            <person name="Yan W."/>
            <person name="Fan B."/>
            <person name="Jiang Y."/>
            <person name="Adhikari A."/>
            <person name="Zheng C.-J."/>
            <person name="Schuster L."/>
            <person name="Cowan T.M."/>
            <person name="Smanski M.J."/>
            <person name="Chevrette M.G."/>
            <person name="De Carvalho L.P.S."/>
            <person name="Shen B."/>
        </authorList>
    </citation>
    <scope>NUCLEOTIDE SEQUENCE [LARGE SCALE GENOMIC DNA]</scope>
    <source>
        <strain evidence="2 3">NPDC046838</strain>
    </source>
</reference>
<evidence type="ECO:0000313" key="2">
    <source>
        <dbReference type="EMBL" id="MEU6825590.1"/>
    </source>
</evidence>
<dbReference type="EMBL" id="JBEYXV010000021">
    <property type="protein sequence ID" value="MEU6825590.1"/>
    <property type="molecule type" value="Genomic_DNA"/>
</dbReference>
<dbReference type="Proteomes" id="UP001551176">
    <property type="component" value="Unassembled WGS sequence"/>
</dbReference>
<accession>A0ABV3BYS4</accession>